<proteinExistence type="predicted"/>
<keyword evidence="2" id="KW-1185">Reference proteome</keyword>
<protein>
    <submittedName>
        <fullName evidence="1">Uncharacterized protein</fullName>
    </submittedName>
</protein>
<organism evidence="1 2">
    <name type="scientific">Capsicum annuum</name>
    <name type="common">Capsicum pepper</name>
    <dbReference type="NCBI Taxonomy" id="4072"/>
    <lineage>
        <taxon>Eukaryota</taxon>
        <taxon>Viridiplantae</taxon>
        <taxon>Streptophyta</taxon>
        <taxon>Embryophyta</taxon>
        <taxon>Tracheophyta</taxon>
        <taxon>Spermatophyta</taxon>
        <taxon>Magnoliopsida</taxon>
        <taxon>eudicotyledons</taxon>
        <taxon>Gunneridae</taxon>
        <taxon>Pentapetalae</taxon>
        <taxon>asterids</taxon>
        <taxon>lamiids</taxon>
        <taxon>Solanales</taxon>
        <taxon>Solanaceae</taxon>
        <taxon>Solanoideae</taxon>
        <taxon>Capsiceae</taxon>
        <taxon>Capsicum</taxon>
    </lineage>
</organism>
<dbReference type="Gene3D" id="1.10.510.10">
    <property type="entry name" value="Transferase(Phosphotransferase) domain 1"/>
    <property type="match status" value="1"/>
</dbReference>
<dbReference type="AlphaFoldDB" id="A0A2G2YZR7"/>
<dbReference type="Proteomes" id="UP000222542">
    <property type="component" value="Unassembled WGS sequence"/>
</dbReference>
<reference evidence="1 2" key="1">
    <citation type="journal article" date="2014" name="Nat. Genet.">
        <title>Genome sequence of the hot pepper provides insights into the evolution of pungency in Capsicum species.</title>
        <authorList>
            <person name="Kim S."/>
            <person name="Park M."/>
            <person name="Yeom S.I."/>
            <person name="Kim Y.M."/>
            <person name="Lee J.M."/>
            <person name="Lee H.A."/>
            <person name="Seo E."/>
            <person name="Choi J."/>
            <person name="Cheong K."/>
            <person name="Kim K.T."/>
            <person name="Jung K."/>
            <person name="Lee G.W."/>
            <person name="Oh S.K."/>
            <person name="Bae C."/>
            <person name="Kim S.B."/>
            <person name="Lee H.Y."/>
            <person name="Kim S.Y."/>
            <person name="Kim M.S."/>
            <person name="Kang B.C."/>
            <person name="Jo Y.D."/>
            <person name="Yang H.B."/>
            <person name="Jeong H.J."/>
            <person name="Kang W.H."/>
            <person name="Kwon J.K."/>
            <person name="Shin C."/>
            <person name="Lim J.Y."/>
            <person name="Park J.H."/>
            <person name="Huh J.H."/>
            <person name="Kim J.S."/>
            <person name="Kim B.D."/>
            <person name="Cohen O."/>
            <person name="Paran I."/>
            <person name="Suh M.C."/>
            <person name="Lee S.B."/>
            <person name="Kim Y.K."/>
            <person name="Shin Y."/>
            <person name="Noh S.J."/>
            <person name="Park J."/>
            <person name="Seo Y.S."/>
            <person name="Kwon S.Y."/>
            <person name="Kim H.A."/>
            <person name="Park J.M."/>
            <person name="Kim H.J."/>
            <person name="Choi S.B."/>
            <person name="Bosland P.W."/>
            <person name="Reeves G."/>
            <person name="Jo S.H."/>
            <person name="Lee B.W."/>
            <person name="Cho H.T."/>
            <person name="Choi H.S."/>
            <person name="Lee M.S."/>
            <person name="Yu Y."/>
            <person name="Do Choi Y."/>
            <person name="Park B.S."/>
            <person name="van Deynze A."/>
            <person name="Ashrafi H."/>
            <person name="Hill T."/>
            <person name="Kim W.T."/>
            <person name="Pai H.S."/>
            <person name="Ahn H.K."/>
            <person name="Yeam I."/>
            <person name="Giovannoni J.J."/>
            <person name="Rose J.K."/>
            <person name="Sorensen I."/>
            <person name="Lee S.J."/>
            <person name="Kim R.W."/>
            <person name="Choi I.Y."/>
            <person name="Choi B.S."/>
            <person name="Lim J.S."/>
            <person name="Lee Y.H."/>
            <person name="Choi D."/>
        </authorList>
    </citation>
    <scope>NUCLEOTIDE SEQUENCE [LARGE SCALE GENOMIC DNA]</scope>
    <source>
        <strain evidence="2">cv. CM334</strain>
    </source>
</reference>
<reference evidence="1 2" key="2">
    <citation type="journal article" date="2017" name="Genome Biol.">
        <title>New reference genome sequences of hot pepper reveal the massive evolution of plant disease-resistance genes by retroduplication.</title>
        <authorList>
            <person name="Kim S."/>
            <person name="Park J."/>
            <person name="Yeom S.I."/>
            <person name="Kim Y.M."/>
            <person name="Seo E."/>
            <person name="Kim K.T."/>
            <person name="Kim M.S."/>
            <person name="Lee J.M."/>
            <person name="Cheong K."/>
            <person name="Shin H.S."/>
            <person name="Kim S.B."/>
            <person name="Han K."/>
            <person name="Lee J."/>
            <person name="Park M."/>
            <person name="Lee H.A."/>
            <person name="Lee H.Y."/>
            <person name="Lee Y."/>
            <person name="Oh S."/>
            <person name="Lee J.H."/>
            <person name="Choi E."/>
            <person name="Choi E."/>
            <person name="Lee S.E."/>
            <person name="Jeon J."/>
            <person name="Kim H."/>
            <person name="Choi G."/>
            <person name="Song H."/>
            <person name="Lee J."/>
            <person name="Lee S.C."/>
            <person name="Kwon J.K."/>
            <person name="Lee H.Y."/>
            <person name="Koo N."/>
            <person name="Hong Y."/>
            <person name="Kim R.W."/>
            <person name="Kang W.H."/>
            <person name="Huh J.H."/>
            <person name="Kang B.C."/>
            <person name="Yang T.J."/>
            <person name="Lee Y.H."/>
            <person name="Bennetzen J.L."/>
            <person name="Choi D."/>
        </authorList>
    </citation>
    <scope>NUCLEOTIDE SEQUENCE [LARGE SCALE GENOMIC DNA]</scope>
    <source>
        <strain evidence="2">cv. CM334</strain>
    </source>
</reference>
<sequence length="207" mass="23809">MICNVSLKVEHLSVVFVRAWKSYSSLGLGKAIIDISLETVVLEHFVDHSRIKLIAKKEFDHSFFYTKEGGKKNVVDESFKEVDPETASRMTSLTYICTERKPEERPTMKDVLDVLTEAMKMEAKPRGRNEKEMKMKPQLSPAWCVYSHLARFGDGKMYAVHTTTFEEVDRLFSVDPRLRNILKSTTCKFELLVVIELGRKISFHLSA</sequence>
<comment type="caution">
    <text evidence="1">The sequence shown here is derived from an EMBL/GenBank/DDBJ whole genome shotgun (WGS) entry which is preliminary data.</text>
</comment>
<evidence type="ECO:0000313" key="1">
    <source>
        <dbReference type="EMBL" id="PHT75252.1"/>
    </source>
</evidence>
<gene>
    <name evidence="1" type="ORF">T459_18774</name>
</gene>
<dbReference type="EMBL" id="AYRZ02000007">
    <property type="protein sequence ID" value="PHT75252.1"/>
    <property type="molecule type" value="Genomic_DNA"/>
</dbReference>
<dbReference type="Gramene" id="PHT75252">
    <property type="protein sequence ID" value="PHT75252"/>
    <property type="gene ID" value="T459_18774"/>
</dbReference>
<name>A0A2G2YZR7_CAPAN</name>
<accession>A0A2G2YZR7</accession>
<evidence type="ECO:0000313" key="2">
    <source>
        <dbReference type="Proteomes" id="UP000222542"/>
    </source>
</evidence>